<feature type="compositionally biased region" description="Polar residues" evidence="1">
    <location>
        <begin position="46"/>
        <end position="63"/>
    </location>
</feature>
<proteinExistence type="predicted"/>
<dbReference type="Proteomes" id="UP000059680">
    <property type="component" value="Chromosome 8"/>
</dbReference>
<dbReference type="InParanoid" id="A0A0P0XCE6"/>
<name>A0A0P0XCE6_ORYSJ</name>
<evidence type="ECO:0000313" key="3">
    <source>
        <dbReference type="Proteomes" id="UP000059680"/>
    </source>
</evidence>
<reference evidence="3" key="1">
    <citation type="journal article" date="2005" name="Nature">
        <title>The map-based sequence of the rice genome.</title>
        <authorList>
            <consortium name="International rice genome sequencing project (IRGSP)"/>
            <person name="Matsumoto T."/>
            <person name="Wu J."/>
            <person name="Kanamori H."/>
            <person name="Katayose Y."/>
            <person name="Fujisawa M."/>
            <person name="Namiki N."/>
            <person name="Mizuno H."/>
            <person name="Yamamoto K."/>
            <person name="Antonio B.A."/>
            <person name="Baba T."/>
            <person name="Sakata K."/>
            <person name="Nagamura Y."/>
            <person name="Aoki H."/>
            <person name="Arikawa K."/>
            <person name="Arita K."/>
            <person name="Bito T."/>
            <person name="Chiden Y."/>
            <person name="Fujitsuka N."/>
            <person name="Fukunaka R."/>
            <person name="Hamada M."/>
            <person name="Harada C."/>
            <person name="Hayashi A."/>
            <person name="Hijishita S."/>
            <person name="Honda M."/>
            <person name="Hosokawa S."/>
            <person name="Ichikawa Y."/>
            <person name="Idonuma A."/>
            <person name="Iijima M."/>
            <person name="Ikeda M."/>
            <person name="Ikeno M."/>
            <person name="Ito K."/>
            <person name="Ito S."/>
            <person name="Ito T."/>
            <person name="Ito Y."/>
            <person name="Ito Y."/>
            <person name="Iwabuchi A."/>
            <person name="Kamiya K."/>
            <person name="Karasawa W."/>
            <person name="Kurita K."/>
            <person name="Katagiri S."/>
            <person name="Kikuta A."/>
            <person name="Kobayashi H."/>
            <person name="Kobayashi N."/>
            <person name="Machita K."/>
            <person name="Maehara T."/>
            <person name="Masukawa M."/>
            <person name="Mizubayashi T."/>
            <person name="Mukai Y."/>
            <person name="Nagasaki H."/>
            <person name="Nagata Y."/>
            <person name="Naito S."/>
            <person name="Nakashima M."/>
            <person name="Nakama Y."/>
            <person name="Nakamichi Y."/>
            <person name="Nakamura M."/>
            <person name="Meguro A."/>
            <person name="Negishi M."/>
            <person name="Ohta I."/>
            <person name="Ohta T."/>
            <person name="Okamoto M."/>
            <person name="Ono N."/>
            <person name="Saji S."/>
            <person name="Sakaguchi M."/>
            <person name="Sakai K."/>
            <person name="Shibata M."/>
            <person name="Shimokawa T."/>
            <person name="Song J."/>
            <person name="Takazaki Y."/>
            <person name="Terasawa K."/>
            <person name="Tsugane M."/>
            <person name="Tsuji K."/>
            <person name="Ueda S."/>
            <person name="Waki K."/>
            <person name="Yamagata H."/>
            <person name="Yamamoto M."/>
            <person name="Yamamoto S."/>
            <person name="Yamane H."/>
            <person name="Yoshiki S."/>
            <person name="Yoshihara R."/>
            <person name="Yukawa K."/>
            <person name="Zhong H."/>
            <person name="Yano M."/>
            <person name="Yuan Q."/>
            <person name="Ouyang S."/>
            <person name="Liu J."/>
            <person name="Jones K.M."/>
            <person name="Gansberger K."/>
            <person name="Moffat K."/>
            <person name="Hill J."/>
            <person name="Bera J."/>
            <person name="Fadrosh D."/>
            <person name="Jin S."/>
            <person name="Johri S."/>
            <person name="Kim M."/>
            <person name="Overton L."/>
            <person name="Reardon M."/>
            <person name="Tsitrin T."/>
            <person name="Vuong H."/>
            <person name="Weaver B."/>
            <person name="Ciecko A."/>
            <person name="Tallon L."/>
            <person name="Jackson J."/>
            <person name="Pai G."/>
            <person name="Aken S.V."/>
            <person name="Utterback T."/>
            <person name="Reidmuller S."/>
            <person name="Feldblyum T."/>
            <person name="Hsiao J."/>
            <person name="Zismann V."/>
            <person name="Iobst S."/>
            <person name="de Vazeille A.R."/>
            <person name="Buell C.R."/>
            <person name="Ying K."/>
            <person name="Li Y."/>
            <person name="Lu T."/>
            <person name="Huang Y."/>
            <person name="Zhao Q."/>
            <person name="Feng Q."/>
            <person name="Zhang L."/>
            <person name="Zhu J."/>
            <person name="Weng Q."/>
            <person name="Mu J."/>
            <person name="Lu Y."/>
            <person name="Fan D."/>
            <person name="Liu Y."/>
            <person name="Guan J."/>
            <person name="Zhang Y."/>
            <person name="Yu S."/>
            <person name="Liu X."/>
            <person name="Zhang Y."/>
            <person name="Hong G."/>
            <person name="Han B."/>
            <person name="Choisne N."/>
            <person name="Demange N."/>
            <person name="Orjeda G."/>
            <person name="Samain S."/>
            <person name="Cattolico L."/>
            <person name="Pelletier E."/>
            <person name="Couloux A."/>
            <person name="Segurens B."/>
            <person name="Wincker P."/>
            <person name="D'Hont A."/>
            <person name="Scarpelli C."/>
            <person name="Weissenbach J."/>
            <person name="Salanoubat M."/>
            <person name="Quetier F."/>
            <person name="Yu Y."/>
            <person name="Kim H.R."/>
            <person name="Rambo T."/>
            <person name="Currie J."/>
            <person name="Collura K."/>
            <person name="Luo M."/>
            <person name="Yang T."/>
            <person name="Ammiraju J.S.S."/>
            <person name="Engler F."/>
            <person name="Soderlund C."/>
            <person name="Wing R.A."/>
            <person name="Palmer L.E."/>
            <person name="de la Bastide M."/>
            <person name="Spiegel L."/>
            <person name="Nascimento L."/>
            <person name="Zutavern T."/>
            <person name="O'Shaughnessy A."/>
            <person name="Dike S."/>
            <person name="Dedhia N."/>
            <person name="Preston R."/>
            <person name="Balija V."/>
            <person name="McCombie W.R."/>
            <person name="Chow T."/>
            <person name="Chen H."/>
            <person name="Chung M."/>
            <person name="Chen C."/>
            <person name="Shaw J."/>
            <person name="Wu H."/>
            <person name="Hsiao K."/>
            <person name="Chao Y."/>
            <person name="Chu M."/>
            <person name="Cheng C."/>
            <person name="Hour A."/>
            <person name="Lee P."/>
            <person name="Lin S."/>
            <person name="Lin Y."/>
            <person name="Liou J."/>
            <person name="Liu S."/>
            <person name="Hsing Y."/>
            <person name="Raghuvanshi S."/>
            <person name="Mohanty A."/>
            <person name="Bharti A.K."/>
            <person name="Gaur A."/>
            <person name="Gupta V."/>
            <person name="Kumar D."/>
            <person name="Ravi V."/>
            <person name="Vij S."/>
            <person name="Kapur A."/>
            <person name="Khurana P."/>
            <person name="Khurana P."/>
            <person name="Khurana J.P."/>
            <person name="Tyagi A.K."/>
            <person name="Gaikwad K."/>
            <person name="Singh A."/>
            <person name="Dalal V."/>
            <person name="Srivastava S."/>
            <person name="Dixit A."/>
            <person name="Pal A.K."/>
            <person name="Ghazi I.A."/>
            <person name="Yadav M."/>
            <person name="Pandit A."/>
            <person name="Bhargava A."/>
            <person name="Sureshbabu K."/>
            <person name="Batra K."/>
            <person name="Sharma T.R."/>
            <person name="Mohapatra T."/>
            <person name="Singh N.K."/>
            <person name="Messing J."/>
            <person name="Nelson A.B."/>
            <person name="Fuks G."/>
            <person name="Kavchok S."/>
            <person name="Keizer G."/>
            <person name="Linton E."/>
            <person name="Llaca V."/>
            <person name="Song R."/>
            <person name="Tanyolac B."/>
            <person name="Young S."/>
            <person name="Ho-Il K."/>
            <person name="Hahn J.H."/>
            <person name="Sangsakoo G."/>
            <person name="Vanavichit A."/>
            <person name="de Mattos Luiz.A.T."/>
            <person name="Zimmer P.D."/>
            <person name="Malone G."/>
            <person name="Dellagostin O."/>
            <person name="de Oliveira A.C."/>
            <person name="Bevan M."/>
            <person name="Bancroft I."/>
            <person name="Minx P."/>
            <person name="Cordum H."/>
            <person name="Wilson R."/>
            <person name="Cheng Z."/>
            <person name="Jin W."/>
            <person name="Jiang J."/>
            <person name="Leong S.A."/>
            <person name="Iwama H."/>
            <person name="Gojobori T."/>
            <person name="Itoh T."/>
            <person name="Niimura Y."/>
            <person name="Fujii Y."/>
            <person name="Habara T."/>
            <person name="Sakai H."/>
            <person name="Sato Y."/>
            <person name="Wilson G."/>
            <person name="Kumar K."/>
            <person name="McCouch S."/>
            <person name="Juretic N."/>
            <person name="Hoen D."/>
            <person name="Wright S."/>
            <person name="Bruskiewich R."/>
            <person name="Bureau T."/>
            <person name="Miyao A."/>
            <person name="Hirochika H."/>
            <person name="Nishikawa T."/>
            <person name="Kadowaki K."/>
            <person name="Sugiura M."/>
            <person name="Burr B."/>
            <person name="Sasaki T."/>
        </authorList>
    </citation>
    <scope>NUCLEOTIDE SEQUENCE [LARGE SCALE GENOMIC DNA]</scope>
    <source>
        <strain evidence="3">cv. Nipponbare</strain>
    </source>
</reference>
<dbReference type="PaxDb" id="39947-A0A0P0XCE6"/>
<organism evidence="2 3">
    <name type="scientific">Oryza sativa subsp. japonica</name>
    <name type="common">Rice</name>
    <dbReference type="NCBI Taxonomy" id="39947"/>
    <lineage>
        <taxon>Eukaryota</taxon>
        <taxon>Viridiplantae</taxon>
        <taxon>Streptophyta</taxon>
        <taxon>Embryophyta</taxon>
        <taxon>Tracheophyta</taxon>
        <taxon>Spermatophyta</taxon>
        <taxon>Magnoliopsida</taxon>
        <taxon>Liliopsida</taxon>
        <taxon>Poales</taxon>
        <taxon>Poaceae</taxon>
        <taxon>BOP clade</taxon>
        <taxon>Oryzoideae</taxon>
        <taxon>Oryzeae</taxon>
        <taxon>Oryzinae</taxon>
        <taxon>Oryza</taxon>
        <taxon>Oryza sativa</taxon>
    </lineage>
</organism>
<feature type="compositionally biased region" description="Basic and acidic residues" evidence="1">
    <location>
        <begin position="29"/>
        <end position="45"/>
    </location>
</feature>
<keyword evidence="3" id="KW-1185">Reference proteome</keyword>
<dbReference type="AlphaFoldDB" id="A0A0P0XCE6"/>
<gene>
    <name evidence="2" type="ordered locus">Os08g0176715</name>
    <name evidence="2" type="ORF">OSNPB_080176715</name>
</gene>
<evidence type="ECO:0000256" key="1">
    <source>
        <dbReference type="SAM" id="MobiDB-lite"/>
    </source>
</evidence>
<reference evidence="2 3" key="3">
    <citation type="journal article" date="2013" name="Rice">
        <title>Improvement of the Oryza sativa Nipponbare reference genome using next generation sequence and optical map data.</title>
        <authorList>
            <person name="Kawahara Y."/>
            <person name="de la Bastide M."/>
            <person name="Hamilton J.P."/>
            <person name="Kanamori H."/>
            <person name="McCombie W.R."/>
            <person name="Ouyang S."/>
            <person name="Schwartz D.C."/>
            <person name="Tanaka T."/>
            <person name="Wu J."/>
            <person name="Zhou S."/>
            <person name="Childs K.L."/>
            <person name="Davidson R.M."/>
            <person name="Lin H."/>
            <person name="Quesada-Ocampo L."/>
            <person name="Vaillancourt B."/>
            <person name="Sakai H."/>
            <person name="Lee S.S."/>
            <person name="Kim J."/>
            <person name="Numa H."/>
            <person name="Itoh T."/>
            <person name="Buell C.R."/>
            <person name="Matsumoto T."/>
        </authorList>
    </citation>
    <scope>NUCLEOTIDE SEQUENCE [LARGE SCALE GENOMIC DNA]</scope>
    <source>
        <strain evidence="3">cv. Nipponbare</strain>
    </source>
</reference>
<feature type="region of interest" description="Disordered" evidence="1">
    <location>
        <begin position="1"/>
        <end position="76"/>
    </location>
</feature>
<feature type="compositionally biased region" description="Polar residues" evidence="1">
    <location>
        <begin position="18"/>
        <end position="28"/>
    </location>
</feature>
<protein>
    <submittedName>
        <fullName evidence="2">Os08g0176715 protein</fullName>
    </submittedName>
</protein>
<sequence>MGRIPRHVRVPPLLAVEESSNNTNFQSQADRRLTPSDRSAEKKNDASGNSKKSSQSAWRSYDSTAERLRKPFSRPS</sequence>
<accession>A0A0P0XCE6</accession>
<dbReference type="EMBL" id="AP014964">
    <property type="protein sequence ID" value="BAT04071.1"/>
    <property type="molecule type" value="Genomic_DNA"/>
</dbReference>
<evidence type="ECO:0000313" key="2">
    <source>
        <dbReference type="EMBL" id="BAT04071.1"/>
    </source>
</evidence>
<reference evidence="2 3" key="2">
    <citation type="journal article" date="2013" name="Plant Cell Physiol.">
        <title>Rice Annotation Project Database (RAP-DB): an integrative and interactive database for rice genomics.</title>
        <authorList>
            <person name="Sakai H."/>
            <person name="Lee S.S."/>
            <person name="Tanaka T."/>
            <person name="Numa H."/>
            <person name="Kim J."/>
            <person name="Kawahara Y."/>
            <person name="Wakimoto H."/>
            <person name="Yang C.C."/>
            <person name="Iwamoto M."/>
            <person name="Abe T."/>
            <person name="Yamada Y."/>
            <person name="Muto A."/>
            <person name="Inokuchi H."/>
            <person name="Ikemura T."/>
            <person name="Matsumoto T."/>
            <person name="Sasaki T."/>
            <person name="Itoh T."/>
        </authorList>
    </citation>
    <scope>NUCLEOTIDE SEQUENCE [LARGE SCALE GENOMIC DNA]</scope>
    <source>
        <strain evidence="3">cv. Nipponbare</strain>
    </source>
</reference>